<dbReference type="PANTHER" id="PTHR37694">
    <property type="entry name" value="SLR8022 PROTEIN"/>
    <property type="match status" value="1"/>
</dbReference>
<evidence type="ECO:0000313" key="2">
    <source>
        <dbReference type="EMBL" id="MDZ8118844.1"/>
    </source>
</evidence>
<dbReference type="Pfam" id="PF07883">
    <property type="entry name" value="Cupin_2"/>
    <property type="match status" value="1"/>
</dbReference>
<dbReference type="Proteomes" id="UP001290861">
    <property type="component" value="Unassembled WGS sequence"/>
</dbReference>
<feature type="domain" description="Cupin type-2" evidence="1">
    <location>
        <begin position="38"/>
        <end position="103"/>
    </location>
</feature>
<sequence>MSDEYKGRALDLKKEISYADGAVISKILLKKETGNITLFSFDKGQGLSEHTAPFDAVVQVVEGEGAFIIDGTLHTVKEGEMIIMPANIPHDVQAAEQPFKMLLTMIRSEK</sequence>
<proteinExistence type="predicted"/>
<name>A0ABU5MXE0_9BACT</name>
<gene>
    <name evidence="2" type="ORF">P9H32_09405</name>
</gene>
<organism evidence="2 3">
    <name type="scientific">Pontiella agarivorans</name>
    <dbReference type="NCBI Taxonomy" id="3038953"/>
    <lineage>
        <taxon>Bacteria</taxon>
        <taxon>Pseudomonadati</taxon>
        <taxon>Kiritimatiellota</taxon>
        <taxon>Kiritimatiellia</taxon>
        <taxon>Kiritimatiellales</taxon>
        <taxon>Pontiellaceae</taxon>
        <taxon>Pontiella</taxon>
    </lineage>
</organism>
<keyword evidence="3" id="KW-1185">Reference proteome</keyword>
<evidence type="ECO:0000259" key="1">
    <source>
        <dbReference type="Pfam" id="PF07883"/>
    </source>
</evidence>
<protein>
    <submittedName>
        <fullName evidence="2">Cupin domain-containing protein</fullName>
    </submittedName>
</protein>
<evidence type="ECO:0000313" key="3">
    <source>
        <dbReference type="Proteomes" id="UP001290861"/>
    </source>
</evidence>
<dbReference type="RefSeq" id="WP_322608637.1">
    <property type="nucleotide sequence ID" value="NZ_JARVCO010000010.1"/>
</dbReference>
<dbReference type="EMBL" id="JARVCO010000010">
    <property type="protein sequence ID" value="MDZ8118844.1"/>
    <property type="molecule type" value="Genomic_DNA"/>
</dbReference>
<reference evidence="2 3" key="1">
    <citation type="journal article" date="2024" name="Appl. Environ. Microbiol.">
        <title>Pontiella agarivorans sp. nov., a novel marine anaerobic bacterium capable of degrading macroalgal polysaccharides and fixing nitrogen.</title>
        <authorList>
            <person name="Liu N."/>
            <person name="Kivenson V."/>
            <person name="Peng X."/>
            <person name="Cui Z."/>
            <person name="Lankiewicz T.S."/>
            <person name="Gosselin K.M."/>
            <person name="English C.J."/>
            <person name="Blair E.M."/>
            <person name="O'Malley M.A."/>
            <person name="Valentine D.L."/>
        </authorList>
    </citation>
    <scope>NUCLEOTIDE SEQUENCE [LARGE SCALE GENOMIC DNA]</scope>
    <source>
        <strain evidence="2 3">NLcol2</strain>
    </source>
</reference>
<dbReference type="CDD" id="cd02230">
    <property type="entry name" value="cupin_HP0902-like"/>
    <property type="match status" value="1"/>
</dbReference>
<dbReference type="SUPFAM" id="SSF51182">
    <property type="entry name" value="RmlC-like cupins"/>
    <property type="match status" value="1"/>
</dbReference>
<dbReference type="InterPro" id="IPR014710">
    <property type="entry name" value="RmlC-like_jellyroll"/>
</dbReference>
<dbReference type="InterPro" id="IPR013096">
    <property type="entry name" value="Cupin_2"/>
</dbReference>
<dbReference type="InterPro" id="IPR011051">
    <property type="entry name" value="RmlC_Cupin_sf"/>
</dbReference>
<dbReference type="PANTHER" id="PTHR37694:SF1">
    <property type="entry name" value="SLR8022 PROTEIN"/>
    <property type="match status" value="1"/>
</dbReference>
<dbReference type="Gene3D" id="2.60.120.10">
    <property type="entry name" value="Jelly Rolls"/>
    <property type="match status" value="1"/>
</dbReference>
<comment type="caution">
    <text evidence="2">The sequence shown here is derived from an EMBL/GenBank/DDBJ whole genome shotgun (WGS) entry which is preliminary data.</text>
</comment>
<accession>A0ABU5MXE0</accession>